<dbReference type="EMBL" id="CP036263">
    <property type="protein sequence ID" value="QDS99905.1"/>
    <property type="molecule type" value="Genomic_DNA"/>
</dbReference>
<dbReference type="InterPro" id="IPR013424">
    <property type="entry name" value="Ice-binding_C"/>
</dbReference>
<evidence type="ECO:0000259" key="2">
    <source>
        <dbReference type="Pfam" id="PF07589"/>
    </source>
</evidence>
<dbReference type="Pfam" id="PF07589">
    <property type="entry name" value="PEP-CTERM"/>
    <property type="match status" value="1"/>
</dbReference>
<protein>
    <submittedName>
        <fullName evidence="3">PEP-CTERM motif protein</fullName>
    </submittedName>
</protein>
<evidence type="ECO:0000313" key="4">
    <source>
        <dbReference type="Proteomes" id="UP000319852"/>
    </source>
</evidence>
<proteinExistence type="predicted"/>
<gene>
    <name evidence="3" type="ORF">HG15A2_32360</name>
</gene>
<dbReference type="RefSeq" id="WP_218931999.1">
    <property type="nucleotide sequence ID" value="NZ_CP036263.1"/>
</dbReference>
<name>A0A517MYE7_9BACT</name>
<evidence type="ECO:0000313" key="3">
    <source>
        <dbReference type="EMBL" id="QDS99905.1"/>
    </source>
</evidence>
<sequence length="240" mass="25545" precursor="true">MKRFRILTCALVAMLAFSAAQAQAVTVTVGSETDPWLGYMLVTNLPAPDGDGAYQFEGGWGVPDLVATFDDPNATLTLSPNTIGDPNEYWYQNTTGMAADPANPGGPGQKGNKQMTASLYIEDTGTLNGEVVTFTGNVLSHTFTSAHVTDVFIRDFAPDYSSSVDLFVPLTTAGPFSISLPTINDPARHVQYGFRTVGENVWVTDTAPFGSIVLGTVPEPTSLALFGLGMVGLAVTRRRK</sequence>
<organism evidence="3 4">
    <name type="scientific">Adhaeretor mobilis</name>
    <dbReference type="NCBI Taxonomy" id="1930276"/>
    <lineage>
        <taxon>Bacteria</taxon>
        <taxon>Pseudomonadati</taxon>
        <taxon>Planctomycetota</taxon>
        <taxon>Planctomycetia</taxon>
        <taxon>Pirellulales</taxon>
        <taxon>Lacipirellulaceae</taxon>
        <taxon>Adhaeretor</taxon>
    </lineage>
</organism>
<dbReference type="NCBIfam" id="TIGR02595">
    <property type="entry name" value="PEP_CTERM"/>
    <property type="match status" value="1"/>
</dbReference>
<dbReference type="AlphaFoldDB" id="A0A517MYE7"/>
<feature type="domain" description="Ice-binding protein C-terminal" evidence="2">
    <location>
        <begin position="216"/>
        <end position="239"/>
    </location>
</feature>
<dbReference type="KEGG" id="amob:HG15A2_32360"/>
<keyword evidence="4" id="KW-1185">Reference proteome</keyword>
<dbReference type="Proteomes" id="UP000319852">
    <property type="component" value="Chromosome"/>
</dbReference>
<accession>A0A517MYE7</accession>
<feature type="signal peptide" evidence="1">
    <location>
        <begin position="1"/>
        <end position="24"/>
    </location>
</feature>
<reference evidence="3 4" key="1">
    <citation type="submission" date="2019-02" db="EMBL/GenBank/DDBJ databases">
        <title>Deep-cultivation of Planctomycetes and their phenomic and genomic characterization uncovers novel biology.</title>
        <authorList>
            <person name="Wiegand S."/>
            <person name="Jogler M."/>
            <person name="Boedeker C."/>
            <person name="Pinto D."/>
            <person name="Vollmers J."/>
            <person name="Rivas-Marin E."/>
            <person name="Kohn T."/>
            <person name="Peeters S.H."/>
            <person name="Heuer A."/>
            <person name="Rast P."/>
            <person name="Oberbeckmann S."/>
            <person name="Bunk B."/>
            <person name="Jeske O."/>
            <person name="Meyerdierks A."/>
            <person name="Storesund J.E."/>
            <person name="Kallscheuer N."/>
            <person name="Luecker S."/>
            <person name="Lage O.M."/>
            <person name="Pohl T."/>
            <person name="Merkel B.J."/>
            <person name="Hornburger P."/>
            <person name="Mueller R.-W."/>
            <person name="Bruemmer F."/>
            <person name="Labrenz M."/>
            <person name="Spormann A.M."/>
            <person name="Op den Camp H."/>
            <person name="Overmann J."/>
            <person name="Amann R."/>
            <person name="Jetten M.S.M."/>
            <person name="Mascher T."/>
            <person name="Medema M.H."/>
            <person name="Devos D.P."/>
            <person name="Kaster A.-K."/>
            <person name="Ovreas L."/>
            <person name="Rohde M."/>
            <person name="Galperin M.Y."/>
            <person name="Jogler C."/>
        </authorList>
    </citation>
    <scope>NUCLEOTIDE SEQUENCE [LARGE SCALE GENOMIC DNA]</scope>
    <source>
        <strain evidence="3 4">HG15A2</strain>
    </source>
</reference>
<evidence type="ECO:0000256" key="1">
    <source>
        <dbReference type="SAM" id="SignalP"/>
    </source>
</evidence>
<feature type="chain" id="PRO_5021778115" evidence="1">
    <location>
        <begin position="25"/>
        <end position="240"/>
    </location>
</feature>
<keyword evidence="1" id="KW-0732">Signal</keyword>